<dbReference type="Proteomes" id="UP001056201">
    <property type="component" value="Chromosome 2"/>
</dbReference>
<dbReference type="EMBL" id="CP097636">
    <property type="protein sequence ID" value="URI08939.1"/>
    <property type="molecule type" value="Genomic_DNA"/>
</dbReference>
<proteinExistence type="predicted"/>
<reference evidence="1" key="1">
    <citation type="submission" date="2022-05" db="EMBL/GenBank/DDBJ databases">
        <title>An RpoN-dependent PEP-CTERM gene is involved in floc formation of an Aquincola tertiaricarbonis strain.</title>
        <authorList>
            <person name="Qiu D."/>
            <person name="Xia M."/>
        </authorList>
    </citation>
    <scope>NUCLEOTIDE SEQUENCE</scope>
    <source>
        <strain evidence="1">RN12</strain>
    </source>
</reference>
<accession>A0ABY4SCI3</accession>
<gene>
    <name evidence="1" type="ORF">MW290_25560</name>
</gene>
<organism evidence="1 2">
    <name type="scientific">Aquincola tertiaricarbonis</name>
    <dbReference type="NCBI Taxonomy" id="391953"/>
    <lineage>
        <taxon>Bacteria</taxon>
        <taxon>Pseudomonadati</taxon>
        <taxon>Pseudomonadota</taxon>
        <taxon>Betaproteobacteria</taxon>
        <taxon>Burkholderiales</taxon>
        <taxon>Sphaerotilaceae</taxon>
        <taxon>Aquincola</taxon>
    </lineage>
</organism>
<keyword evidence="2" id="KW-1185">Reference proteome</keyword>
<sequence>MFTADPTDNQRRRTFVDFSALNDRVPAQLASTHQQLLDWARWCKTGRYGRATAPGFEGYRPPSAFDAPRAPTPSLPPQQLGLTIERTVASLPMRYRELLRGWYVLNTPPMRMCTEHSIRPIELEEELNNARGMVRNQLRAQGVRNA</sequence>
<name>A0ABY4SCI3_AQUTE</name>
<evidence type="ECO:0000313" key="2">
    <source>
        <dbReference type="Proteomes" id="UP001056201"/>
    </source>
</evidence>
<dbReference type="RefSeq" id="WP_250197157.1">
    <property type="nucleotide sequence ID" value="NZ_CP097636.1"/>
</dbReference>
<evidence type="ECO:0000313" key="1">
    <source>
        <dbReference type="EMBL" id="URI08939.1"/>
    </source>
</evidence>
<protein>
    <submittedName>
        <fullName evidence="1">Uncharacterized protein</fullName>
    </submittedName>
</protein>